<feature type="domain" description="BZIP" evidence="15">
    <location>
        <begin position="326"/>
        <end position="389"/>
    </location>
</feature>
<dbReference type="PROSITE" id="PS00036">
    <property type="entry name" value="BZIP_BASIC"/>
    <property type="match status" value="1"/>
</dbReference>
<keyword evidence="5" id="KW-0256">Endoplasmic reticulum</keyword>
<dbReference type="Ensembl" id="ENSACAT00000010585.4">
    <property type="protein sequence ID" value="ENSACAP00000010371.3"/>
    <property type="gene ID" value="ENSACAG00000010535.4"/>
</dbReference>
<evidence type="ECO:0000256" key="10">
    <source>
        <dbReference type="ARBA" id="ARBA00023163"/>
    </source>
</evidence>
<keyword evidence="8" id="KW-0238">DNA-binding</keyword>
<comment type="subcellular location">
    <subcellularLocation>
        <location evidence="2">Endoplasmic reticulum membrane</location>
        <topology evidence="2">Single-pass membrane protein</topology>
    </subcellularLocation>
    <subcellularLocation>
        <location evidence="1">Nucleus</location>
    </subcellularLocation>
</comment>
<dbReference type="PANTHER" id="PTHR46164:SF2">
    <property type="entry name" value="CYCLIC AMP-DEPENDENT TRANSCRIPTION FACTOR ATF-6 BETA"/>
    <property type="match status" value="1"/>
</dbReference>
<evidence type="ECO:0000256" key="11">
    <source>
        <dbReference type="ARBA" id="ARBA00023230"/>
    </source>
</evidence>
<feature type="compositionally biased region" description="Low complexity" evidence="14">
    <location>
        <begin position="129"/>
        <end position="154"/>
    </location>
</feature>
<keyword evidence="12" id="KW-0539">Nucleus</keyword>
<evidence type="ECO:0000259" key="15">
    <source>
        <dbReference type="PROSITE" id="PS50217"/>
    </source>
</evidence>
<dbReference type="SMART" id="SM00338">
    <property type="entry name" value="BRLZ"/>
    <property type="match status" value="1"/>
</dbReference>
<feature type="compositionally biased region" description="Basic residues" evidence="14">
    <location>
        <begin position="692"/>
        <end position="708"/>
    </location>
</feature>
<feature type="region of interest" description="Disordered" evidence="14">
    <location>
        <begin position="127"/>
        <end position="170"/>
    </location>
</feature>
<feature type="region of interest" description="Disordered" evidence="14">
    <location>
        <begin position="451"/>
        <end position="473"/>
    </location>
</feature>
<keyword evidence="7" id="KW-0805">Transcription regulation</keyword>
<feature type="compositionally biased region" description="Polar residues" evidence="14">
    <location>
        <begin position="531"/>
        <end position="542"/>
    </location>
</feature>
<keyword evidence="4" id="KW-0812">Transmembrane</keyword>
<dbReference type="Gene3D" id="1.20.5.170">
    <property type="match status" value="1"/>
</dbReference>
<dbReference type="FunFam" id="1.20.5.170:FF:000041">
    <property type="entry name" value="Cyclic AMP-dependent transcription factor ATF-6 beta"/>
    <property type="match status" value="1"/>
</dbReference>
<dbReference type="PANTHER" id="PTHR46164">
    <property type="entry name" value="ATF6, ISOFORM C"/>
    <property type="match status" value="1"/>
</dbReference>
<evidence type="ECO:0000256" key="2">
    <source>
        <dbReference type="ARBA" id="ARBA00004389"/>
    </source>
</evidence>
<evidence type="ECO:0000256" key="5">
    <source>
        <dbReference type="ARBA" id="ARBA00022824"/>
    </source>
</evidence>
<dbReference type="InParanoid" id="G1KK95"/>
<proteinExistence type="inferred from homology"/>
<keyword evidence="6" id="KW-1133">Transmembrane helix</keyword>
<dbReference type="InterPro" id="IPR004827">
    <property type="entry name" value="bZIP"/>
</dbReference>
<evidence type="ECO:0000256" key="14">
    <source>
        <dbReference type="SAM" id="MobiDB-lite"/>
    </source>
</evidence>
<dbReference type="GeneTree" id="ENSGT00940000160798"/>
<feature type="compositionally biased region" description="Polar residues" evidence="14">
    <location>
        <begin position="674"/>
        <end position="687"/>
    </location>
</feature>
<protein>
    <recommendedName>
        <fullName evidence="15">BZIP domain-containing protein</fullName>
    </recommendedName>
</protein>
<keyword evidence="9" id="KW-0472">Membrane</keyword>
<reference evidence="16" key="2">
    <citation type="submission" date="2025-08" db="UniProtKB">
        <authorList>
            <consortium name="Ensembl"/>
        </authorList>
    </citation>
    <scope>IDENTIFICATION</scope>
</reference>
<feature type="region of interest" description="Disordered" evidence="14">
    <location>
        <begin position="665"/>
        <end position="719"/>
    </location>
</feature>
<evidence type="ECO:0000256" key="8">
    <source>
        <dbReference type="ARBA" id="ARBA00023125"/>
    </source>
</evidence>
<feature type="region of interest" description="Disordered" evidence="14">
    <location>
        <begin position="521"/>
        <end position="561"/>
    </location>
</feature>
<dbReference type="InterPro" id="IPR051882">
    <property type="entry name" value="ATF_bZIP_TF"/>
</dbReference>
<keyword evidence="11" id="KW-0834">Unfolded protein response</keyword>
<reference evidence="16 17" key="1">
    <citation type="submission" date="2009-12" db="EMBL/GenBank/DDBJ databases">
        <title>The Genome Sequence of Anolis carolinensis (Green Anole Lizard).</title>
        <authorList>
            <consortium name="The Genome Sequencing Platform"/>
            <person name="Di Palma F."/>
            <person name="Alfoldi J."/>
            <person name="Heiman D."/>
            <person name="Young S."/>
            <person name="Grabherr M."/>
            <person name="Johnson J."/>
            <person name="Lander E.S."/>
            <person name="Lindblad-Toh K."/>
        </authorList>
    </citation>
    <scope>NUCLEOTIDE SEQUENCE [LARGE SCALE GENOMIC DNA]</scope>
    <source>
        <strain evidence="16 17">JBL SC #1</strain>
    </source>
</reference>
<dbReference type="GeneID" id="100557347"/>
<evidence type="ECO:0000256" key="7">
    <source>
        <dbReference type="ARBA" id="ARBA00023015"/>
    </source>
</evidence>
<dbReference type="STRING" id="28377.ENSACAP00000010371"/>
<dbReference type="Proteomes" id="UP000001646">
    <property type="component" value="Chromosome 2"/>
</dbReference>
<dbReference type="eggNOG" id="KOG4343">
    <property type="taxonomic scope" value="Eukaryota"/>
</dbReference>
<evidence type="ECO:0000256" key="3">
    <source>
        <dbReference type="ARBA" id="ARBA00009050"/>
    </source>
</evidence>
<dbReference type="GO" id="GO:0000978">
    <property type="term" value="F:RNA polymerase II cis-regulatory region sequence-specific DNA binding"/>
    <property type="evidence" value="ECO:0000318"/>
    <property type="project" value="GO_Central"/>
</dbReference>
<dbReference type="CTD" id="1388"/>
<sequence length="719" mass="79621">MVISGWESLQTKSGSKMAALASELLLLSDSSRFREDNLLSSEDWGEWRAKGEAVEAEAGLYSCLDNDGDMATELFPCLGKSITTDDCGNSMLSDGFDLDMETTPPDPLWDSLQEIIFPRELQVKSEPVSPASSHCSDSSASSSDLSAVSSSSSDLPGQAPSPADVVGVKAEHPPTPPCMFGDVLSPPFGTVHISVVPAPDTGKLVASNKADCIFSRKPPIQPKPVVVTTVPVQPPTTSSKTILLQPVPVTQSQSINPGISVPAQGVVISKSELLHLPVSGLIKVQSPVSEGLPAKLTPSTPKPEAKTIVPAPTQIGPCNQEVDIKVLKRQQRMIKNRESACQSRRKKKEYLQGLESRLREALTENDRLRRENTLLRRRLDCVLNENSELKFGSGNRKVICVMVVLLFIAFNFGPVSISEHKMTDVVLPKQEVEPAPGQRHLLGIAGELPDIPEEEPEERQYEAPAKPGKTSFRNLSAPFSEMKDLMLRDINKLFLTSDCRQFNRTESLRLADELSGWVRRHQINRRKPSQSRKAAQTSQGKQQKMPPNPSRFVPANPPRHMERNSLHPLQVYQHPDHTEHDFMDAIDRREDTFYVVSFRRDHLLLPAISHNKTSRPKMSLVMPAMALNESLYNSSLGYEVMMQIDCEVMDTRVIHIKSSTVPPFLRRQEAAPDNRTQSSPPSFTGRATRTALRSHRSALSSSRRHPHRTLYFGEERGGG</sequence>
<reference evidence="16" key="3">
    <citation type="submission" date="2025-09" db="UniProtKB">
        <authorList>
            <consortium name="Ensembl"/>
        </authorList>
    </citation>
    <scope>IDENTIFICATION</scope>
</reference>
<keyword evidence="13" id="KW-0175">Coiled coil</keyword>
<evidence type="ECO:0000256" key="9">
    <source>
        <dbReference type="ARBA" id="ARBA00023136"/>
    </source>
</evidence>
<dbReference type="GO" id="GO:0005789">
    <property type="term" value="C:endoplasmic reticulum membrane"/>
    <property type="evidence" value="ECO:0007669"/>
    <property type="project" value="UniProtKB-SubCell"/>
</dbReference>
<dbReference type="PROSITE" id="PS50217">
    <property type="entry name" value="BZIP"/>
    <property type="match status" value="1"/>
</dbReference>
<comment type="similarity">
    <text evidence="3">Belongs to the bZIP family. ATF subfamily.</text>
</comment>
<evidence type="ECO:0000313" key="17">
    <source>
        <dbReference type="Proteomes" id="UP000001646"/>
    </source>
</evidence>
<dbReference type="GO" id="GO:0005634">
    <property type="term" value="C:nucleus"/>
    <property type="evidence" value="ECO:0000318"/>
    <property type="project" value="GO_Central"/>
</dbReference>
<keyword evidence="17" id="KW-1185">Reference proteome</keyword>
<accession>G1KK95</accession>
<dbReference type="SUPFAM" id="SSF57959">
    <property type="entry name" value="Leucine zipper domain"/>
    <property type="match status" value="1"/>
</dbReference>
<dbReference type="OrthoDB" id="644067at2759"/>
<feature type="compositionally biased region" description="Basic residues" evidence="14">
    <location>
        <begin position="521"/>
        <end position="530"/>
    </location>
</feature>
<name>G1KK95_ANOCA</name>
<dbReference type="AlphaFoldDB" id="G1KK95"/>
<dbReference type="Bgee" id="ENSACAG00000010535">
    <property type="expression patterns" value="Expressed in kidney and 13 other cell types or tissues"/>
</dbReference>
<organism evidence="16 17">
    <name type="scientific">Anolis carolinensis</name>
    <name type="common">Green anole</name>
    <name type="synonym">American chameleon</name>
    <dbReference type="NCBI Taxonomy" id="28377"/>
    <lineage>
        <taxon>Eukaryota</taxon>
        <taxon>Metazoa</taxon>
        <taxon>Chordata</taxon>
        <taxon>Craniata</taxon>
        <taxon>Vertebrata</taxon>
        <taxon>Euteleostomi</taxon>
        <taxon>Lepidosauria</taxon>
        <taxon>Squamata</taxon>
        <taxon>Bifurcata</taxon>
        <taxon>Unidentata</taxon>
        <taxon>Episquamata</taxon>
        <taxon>Toxicofera</taxon>
        <taxon>Iguania</taxon>
        <taxon>Dactyloidae</taxon>
        <taxon>Anolis</taxon>
    </lineage>
</organism>
<evidence type="ECO:0000256" key="12">
    <source>
        <dbReference type="ARBA" id="ARBA00023242"/>
    </source>
</evidence>
<evidence type="ECO:0000313" key="16">
    <source>
        <dbReference type="Ensembl" id="ENSACAP00000010371.3"/>
    </source>
</evidence>
<dbReference type="InterPro" id="IPR046347">
    <property type="entry name" value="bZIP_sf"/>
</dbReference>
<dbReference type="HOGENOM" id="CLU_026136_0_0_1"/>
<evidence type="ECO:0000256" key="1">
    <source>
        <dbReference type="ARBA" id="ARBA00004123"/>
    </source>
</evidence>
<evidence type="ECO:0000256" key="13">
    <source>
        <dbReference type="SAM" id="Coils"/>
    </source>
</evidence>
<feature type="coiled-coil region" evidence="13">
    <location>
        <begin position="344"/>
        <end position="385"/>
    </location>
</feature>
<dbReference type="GO" id="GO:0000981">
    <property type="term" value="F:DNA-binding transcription factor activity, RNA polymerase II-specific"/>
    <property type="evidence" value="ECO:0000318"/>
    <property type="project" value="GO_Central"/>
</dbReference>
<evidence type="ECO:0000256" key="4">
    <source>
        <dbReference type="ARBA" id="ARBA00022692"/>
    </source>
</evidence>
<dbReference type="GO" id="GO:0006357">
    <property type="term" value="P:regulation of transcription by RNA polymerase II"/>
    <property type="evidence" value="ECO:0000318"/>
    <property type="project" value="GO_Central"/>
</dbReference>
<dbReference type="GO" id="GO:0030968">
    <property type="term" value="P:endoplasmic reticulum unfolded protein response"/>
    <property type="evidence" value="ECO:0000318"/>
    <property type="project" value="GO_Central"/>
</dbReference>
<keyword evidence="10" id="KW-0804">Transcription</keyword>
<evidence type="ECO:0000256" key="6">
    <source>
        <dbReference type="ARBA" id="ARBA00022989"/>
    </source>
</evidence>
<dbReference type="CDD" id="cd14700">
    <property type="entry name" value="bZIP_ATF6"/>
    <property type="match status" value="1"/>
</dbReference>
<dbReference type="Pfam" id="PF00170">
    <property type="entry name" value="bZIP_1"/>
    <property type="match status" value="1"/>
</dbReference>
<gene>
    <name evidence="16" type="primary">atf6b</name>
</gene>